<name>A0A9P0MF35_ACAOB</name>
<evidence type="ECO:0000313" key="1">
    <source>
        <dbReference type="EMBL" id="CAH2011264.1"/>
    </source>
</evidence>
<accession>A0A9P0MF35</accession>
<dbReference type="Proteomes" id="UP001152888">
    <property type="component" value="Unassembled WGS sequence"/>
</dbReference>
<comment type="caution">
    <text evidence="1">The sequence shown here is derived from an EMBL/GenBank/DDBJ whole genome shotgun (WGS) entry which is preliminary data.</text>
</comment>
<reference evidence="1" key="1">
    <citation type="submission" date="2022-03" db="EMBL/GenBank/DDBJ databases">
        <authorList>
            <person name="Sayadi A."/>
        </authorList>
    </citation>
    <scope>NUCLEOTIDE SEQUENCE</scope>
</reference>
<organism evidence="1 2">
    <name type="scientific">Acanthoscelides obtectus</name>
    <name type="common">Bean weevil</name>
    <name type="synonym">Bruchus obtectus</name>
    <dbReference type="NCBI Taxonomy" id="200917"/>
    <lineage>
        <taxon>Eukaryota</taxon>
        <taxon>Metazoa</taxon>
        <taxon>Ecdysozoa</taxon>
        <taxon>Arthropoda</taxon>
        <taxon>Hexapoda</taxon>
        <taxon>Insecta</taxon>
        <taxon>Pterygota</taxon>
        <taxon>Neoptera</taxon>
        <taxon>Endopterygota</taxon>
        <taxon>Coleoptera</taxon>
        <taxon>Polyphaga</taxon>
        <taxon>Cucujiformia</taxon>
        <taxon>Chrysomeloidea</taxon>
        <taxon>Chrysomelidae</taxon>
        <taxon>Bruchinae</taxon>
        <taxon>Bruchini</taxon>
        <taxon>Acanthoscelides</taxon>
    </lineage>
</organism>
<dbReference type="EMBL" id="CAKOFQ010008053">
    <property type="protein sequence ID" value="CAH2011264.1"/>
    <property type="molecule type" value="Genomic_DNA"/>
</dbReference>
<dbReference type="AlphaFoldDB" id="A0A9P0MF35"/>
<sequence length="82" mass="9682">MTAYLQRSRETHKQDIRPFRTFHTWSHLKSLRYCHIMLSPPLITHHAYVLALLFAICKPISKWGTNLHPLGTCIYFLNKSCK</sequence>
<evidence type="ECO:0000313" key="2">
    <source>
        <dbReference type="Proteomes" id="UP001152888"/>
    </source>
</evidence>
<gene>
    <name evidence="1" type="ORF">ACAOBT_LOCUS32073</name>
</gene>
<keyword evidence="2" id="KW-1185">Reference proteome</keyword>
<protein>
    <submittedName>
        <fullName evidence="1">Uncharacterized protein</fullName>
    </submittedName>
</protein>
<proteinExistence type="predicted"/>